<reference evidence="2" key="1">
    <citation type="submission" date="2022-12" db="EMBL/GenBank/DDBJ databases">
        <authorList>
            <person name="Petersen C."/>
        </authorList>
    </citation>
    <scope>NUCLEOTIDE SEQUENCE</scope>
    <source>
        <strain evidence="2">IBT 17660</strain>
    </source>
</reference>
<feature type="region of interest" description="Disordered" evidence="1">
    <location>
        <begin position="136"/>
        <end position="165"/>
    </location>
</feature>
<evidence type="ECO:0000256" key="1">
    <source>
        <dbReference type="SAM" id="MobiDB-lite"/>
    </source>
</evidence>
<gene>
    <name evidence="2" type="ORF">N7530_002382</name>
</gene>
<dbReference type="AlphaFoldDB" id="A0A9W9X3G1"/>
<evidence type="ECO:0000313" key="3">
    <source>
        <dbReference type="Proteomes" id="UP001147760"/>
    </source>
</evidence>
<comment type="caution">
    <text evidence="2">The sequence shown here is derived from an EMBL/GenBank/DDBJ whole genome shotgun (WGS) entry which is preliminary data.</text>
</comment>
<sequence length="390" mass="44848">MSLENKQPKISNSSTETTPPIREQWARPTEMFEPDATQSQPTDELDTEIREAQCQLAKLRQQRWLIEIQQQVADEQSALEKARNRLAATTNKDRSPTIGSVVKDSVKAQYRKTAAARMQNGNSKYGIIQASNDNVTASSEHTVSPSFRPPQPKSSPFKPENIVSNGPANPMTKLLRELATANRSTALPPPCSANLNTQAPPGPKVPVYHGRALGEFKTYTRVLERHFKIYPEWYKTDERKINWALTHVAFNLKNEWNRQIRDIPSEQITFGGFCTFLIHQLQNGVSPEVAKARYMESHQRPSQSVTDFSNWIQQWEPHFCNNFSDRDRMRHLFEHLTNTVRNEADKTHLDFTHYNDFVVYLQRVEDSIYKRAGPLGKKLNNPRKRPRTHS</sequence>
<keyword evidence="3" id="KW-1185">Reference proteome</keyword>
<evidence type="ECO:0000313" key="2">
    <source>
        <dbReference type="EMBL" id="KAJ5483136.1"/>
    </source>
</evidence>
<feature type="compositionally biased region" description="Polar residues" evidence="1">
    <location>
        <begin position="1"/>
        <end position="18"/>
    </location>
</feature>
<proteinExistence type="predicted"/>
<dbReference type="EMBL" id="JAPWDO010000002">
    <property type="protein sequence ID" value="KAJ5483136.1"/>
    <property type="molecule type" value="Genomic_DNA"/>
</dbReference>
<name>A0A9W9X3G1_9EURO</name>
<protein>
    <submittedName>
        <fullName evidence="2">Uncharacterized protein</fullName>
    </submittedName>
</protein>
<accession>A0A9W9X3G1</accession>
<dbReference type="Proteomes" id="UP001147760">
    <property type="component" value="Unassembled WGS sequence"/>
</dbReference>
<organism evidence="2 3">
    <name type="scientific">Penicillium desertorum</name>
    <dbReference type="NCBI Taxonomy" id="1303715"/>
    <lineage>
        <taxon>Eukaryota</taxon>
        <taxon>Fungi</taxon>
        <taxon>Dikarya</taxon>
        <taxon>Ascomycota</taxon>
        <taxon>Pezizomycotina</taxon>
        <taxon>Eurotiomycetes</taxon>
        <taxon>Eurotiomycetidae</taxon>
        <taxon>Eurotiales</taxon>
        <taxon>Aspergillaceae</taxon>
        <taxon>Penicillium</taxon>
    </lineage>
</organism>
<feature type="region of interest" description="Disordered" evidence="1">
    <location>
        <begin position="1"/>
        <end position="45"/>
    </location>
</feature>
<reference evidence="2" key="2">
    <citation type="journal article" date="2023" name="IMA Fungus">
        <title>Comparative genomic study of the Penicillium genus elucidates a diverse pangenome and 15 lateral gene transfer events.</title>
        <authorList>
            <person name="Petersen C."/>
            <person name="Sorensen T."/>
            <person name="Nielsen M.R."/>
            <person name="Sondergaard T.E."/>
            <person name="Sorensen J.L."/>
            <person name="Fitzpatrick D.A."/>
            <person name="Frisvad J.C."/>
            <person name="Nielsen K.L."/>
        </authorList>
    </citation>
    <scope>NUCLEOTIDE SEQUENCE</scope>
    <source>
        <strain evidence="2">IBT 17660</strain>
    </source>
</reference>
<feature type="compositionally biased region" description="Polar residues" evidence="1">
    <location>
        <begin position="136"/>
        <end position="145"/>
    </location>
</feature>
<dbReference type="OrthoDB" id="4336149at2759"/>